<dbReference type="Proteomes" id="UP000195437">
    <property type="component" value="Chromosome"/>
</dbReference>
<evidence type="ECO:0000256" key="2">
    <source>
        <dbReference type="SAM" id="Coils"/>
    </source>
</evidence>
<protein>
    <recommendedName>
        <fullName evidence="5">DUF881 domain-containing protein</fullName>
    </recommendedName>
</protein>
<feature type="coiled-coil region" evidence="2">
    <location>
        <begin position="47"/>
        <end position="95"/>
    </location>
</feature>
<organism evidence="3 4">
    <name type="scientific">Tumebacillus avium</name>
    <dbReference type="NCBI Taxonomy" id="1903704"/>
    <lineage>
        <taxon>Bacteria</taxon>
        <taxon>Bacillati</taxon>
        <taxon>Bacillota</taxon>
        <taxon>Bacilli</taxon>
        <taxon>Bacillales</taxon>
        <taxon>Alicyclobacillaceae</taxon>
        <taxon>Tumebacillus</taxon>
    </lineage>
</organism>
<dbReference type="EMBL" id="CP021434">
    <property type="protein sequence ID" value="ARU62298.1"/>
    <property type="molecule type" value="Genomic_DNA"/>
</dbReference>
<comment type="similarity">
    <text evidence="1">Belongs to the UPF0749 family.</text>
</comment>
<evidence type="ECO:0000313" key="3">
    <source>
        <dbReference type="EMBL" id="ARU62298.1"/>
    </source>
</evidence>
<evidence type="ECO:0000313" key="4">
    <source>
        <dbReference type="Proteomes" id="UP000195437"/>
    </source>
</evidence>
<proteinExistence type="inferred from homology"/>
<dbReference type="PANTHER" id="PTHR37313:SF2">
    <property type="entry name" value="UPF0749 PROTEIN YLXX"/>
    <property type="match status" value="1"/>
</dbReference>
<dbReference type="AlphaFoldDB" id="A0A1Y0IP07"/>
<accession>A0A1Y0IP07</accession>
<dbReference type="KEGG" id="tum:CBW65_15715"/>
<keyword evidence="2" id="KW-0175">Coiled coil</keyword>
<dbReference type="Pfam" id="PF05949">
    <property type="entry name" value="DUF881"/>
    <property type="match status" value="1"/>
</dbReference>
<gene>
    <name evidence="3" type="ORF">CBW65_15715</name>
</gene>
<name>A0A1Y0IP07_9BACL</name>
<reference evidence="4" key="1">
    <citation type="submission" date="2017-05" db="EMBL/GenBank/DDBJ databases">
        <authorList>
            <person name="Sung H."/>
        </authorList>
    </citation>
    <scope>NUCLEOTIDE SEQUENCE [LARGE SCALE GENOMIC DNA]</scope>
    <source>
        <strain evidence="4">AR23208</strain>
    </source>
</reference>
<dbReference type="InterPro" id="IPR010273">
    <property type="entry name" value="DUF881"/>
</dbReference>
<keyword evidence="4" id="KW-1185">Reference proteome</keyword>
<evidence type="ECO:0000256" key="1">
    <source>
        <dbReference type="ARBA" id="ARBA00009108"/>
    </source>
</evidence>
<dbReference type="PANTHER" id="PTHR37313">
    <property type="entry name" value="UPF0749 PROTEIN RV1825"/>
    <property type="match status" value="1"/>
</dbReference>
<sequence>MKLNNKISLAVVATLLGVMMTVQFTSINRPKLDSSAAGDTLQLTTELNQETERQQFLRMQIRETEAKVRGLESQKGNQSQLVRTLAEELEQVKQQAGMSEIKGDGVIVTIEDDFDLIAVKDSNNLSLYRSLLGDYLFRVVNYLKGNEAKAISVNNHRIVSFSSIRSIDENNLQVNTVMVSPEKIIIKAVGNVDQMKVGLSIFPQPFAEMGKKITVNEVEDGSIVIPPYDDDAVQYQYAHPEGEKKL</sequence>
<dbReference type="Gene3D" id="3.30.70.1880">
    <property type="entry name" value="Protein of unknown function DUF881"/>
    <property type="match status" value="1"/>
</dbReference>
<evidence type="ECO:0008006" key="5">
    <source>
        <dbReference type="Google" id="ProtNLM"/>
    </source>
</evidence>
<dbReference type="OrthoDB" id="2439649at2"/>
<dbReference type="RefSeq" id="WP_087457662.1">
    <property type="nucleotide sequence ID" value="NZ_CP021434.1"/>
</dbReference>